<dbReference type="AlphaFoldDB" id="A0A8H6BUA6"/>
<dbReference type="InterPro" id="IPR050315">
    <property type="entry name" value="FAD-oxidoreductase_2"/>
</dbReference>
<accession>A0A8H6BUA6</accession>
<dbReference type="PANTHER" id="PTHR43400:SF1">
    <property type="entry name" value="FUMARATE REDUCTASE"/>
    <property type="match status" value="1"/>
</dbReference>
<dbReference type="Proteomes" id="UP000536275">
    <property type="component" value="Unassembled WGS sequence"/>
</dbReference>
<evidence type="ECO:0000259" key="5">
    <source>
        <dbReference type="Pfam" id="PF00890"/>
    </source>
</evidence>
<evidence type="ECO:0000313" key="6">
    <source>
        <dbReference type="EMBL" id="KAF6063521.1"/>
    </source>
</evidence>
<dbReference type="SUPFAM" id="SSF56425">
    <property type="entry name" value="Succinate dehydrogenase/fumarate reductase flavoprotein, catalytic domain"/>
    <property type="match status" value="1"/>
</dbReference>
<dbReference type="GO" id="GO:0010181">
    <property type="term" value="F:FMN binding"/>
    <property type="evidence" value="ECO:0007669"/>
    <property type="project" value="InterPro"/>
</dbReference>
<dbReference type="EMBL" id="JABWAD010000060">
    <property type="protein sequence ID" value="KAF6063521.1"/>
    <property type="molecule type" value="Genomic_DNA"/>
</dbReference>
<organism evidence="6 7">
    <name type="scientific">Candida albicans</name>
    <name type="common">Yeast</name>
    <dbReference type="NCBI Taxonomy" id="5476"/>
    <lineage>
        <taxon>Eukaryota</taxon>
        <taxon>Fungi</taxon>
        <taxon>Dikarya</taxon>
        <taxon>Ascomycota</taxon>
        <taxon>Saccharomycotina</taxon>
        <taxon>Pichiomycetes</taxon>
        <taxon>Debaryomycetaceae</taxon>
        <taxon>Candida/Lodderomyces clade</taxon>
        <taxon>Candida</taxon>
    </lineage>
</organism>
<comment type="function">
    <text evidence="4">Irreversibly catalyzes the reduction of fumarate to succinate.</text>
</comment>
<keyword evidence="1 4" id="KW-0285">Flavoprotein</keyword>
<dbReference type="EC" id="1.3.1.6" evidence="4"/>
<dbReference type="Gene3D" id="3.90.700.10">
    <property type="entry name" value="Succinate dehydrogenase/fumarate reductase flavoprotein, catalytic domain"/>
    <property type="match status" value="1"/>
</dbReference>
<keyword evidence="2 4" id="KW-0274">FAD</keyword>
<comment type="cofactor">
    <cofactor evidence="4">
        <name>FAD</name>
        <dbReference type="ChEBI" id="CHEBI:57692"/>
    </cofactor>
    <text evidence="4">Binds 1 FAD per monomer.</text>
</comment>
<dbReference type="GO" id="GO:0016156">
    <property type="term" value="F:fumarate reductase (NADH) activity"/>
    <property type="evidence" value="ECO:0007669"/>
    <property type="project" value="UniProtKB-EC"/>
</dbReference>
<dbReference type="NCBIfam" id="TIGR01813">
    <property type="entry name" value="flavo_cyto_c"/>
    <property type="match status" value="1"/>
</dbReference>
<comment type="catalytic activity">
    <reaction evidence="4">
        <text>succinate + NAD(+) = fumarate + NADH + H(+)</text>
        <dbReference type="Rhea" id="RHEA:18281"/>
        <dbReference type="ChEBI" id="CHEBI:15378"/>
        <dbReference type="ChEBI" id="CHEBI:29806"/>
        <dbReference type="ChEBI" id="CHEBI:30031"/>
        <dbReference type="ChEBI" id="CHEBI:57540"/>
        <dbReference type="ChEBI" id="CHEBI:57945"/>
        <dbReference type="EC" id="1.3.1.6"/>
    </reaction>
</comment>
<reference evidence="6 7" key="1">
    <citation type="submission" date="2020-03" db="EMBL/GenBank/DDBJ databases">
        <title>FDA dAtabase for Regulatory Grade micrObial Sequences (FDA-ARGOS): Supporting development and validation of Infectious Disease Dx tests.</title>
        <authorList>
            <person name="Campos J."/>
            <person name="Goldberg B."/>
            <person name="Tallon L."/>
            <person name="Sadzewicz L."/>
            <person name="Vavikolanu K."/>
            <person name="Mehta A."/>
            <person name="Aluvathingal J."/>
            <person name="Nadendla S."/>
            <person name="Nandy P."/>
            <person name="Geyer C."/>
            <person name="Yan Y."/>
            <person name="Sichtig H."/>
        </authorList>
    </citation>
    <scope>NUCLEOTIDE SEQUENCE [LARGE SCALE GENOMIC DNA]</scope>
    <source>
        <strain evidence="6 7">FDAARGOS_656</strain>
    </source>
</reference>
<dbReference type="InterPro" id="IPR036188">
    <property type="entry name" value="FAD/NAD-bd_sf"/>
</dbReference>
<comment type="caution">
    <text evidence="6">The sequence shown here is derived from an EMBL/GenBank/DDBJ whole genome shotgun (WGS) entry which is preliminary data.</text>
</comment>
<evidence type="ECO:0000256" key="4">
    <source>
        <dbReference type="RuleBase" id="RU366062"/>
    </source>
</evidence>
<dbReference type="Pfam" id="PF00890">
    <property type="entry name" value="FAD_binding_2"/>
    <property type="match status" value="1"/>
</dbReference>
<dbReference type="PANTHER" id="PTHR43400">
    <property type="entry name" value="FUMARATE REDUCTASE"/>
    <property type="match status" value="1"/>
</dbReference>
<keyword evidence="3 4" id="KW-0560">Oxidoreductase</keyword>
<protein>
    <recommendedName>
        <fullName evidence="4">Fumarate reductase</fullName>
        <ecNumber evidence="4">1.3.1.6</ecNumber>
    </recommendedName>
</protein>
<evidence type="ECO:0000256" key="2">
    <source>
        <dbReference type="ARBA" id="ARBA00022827"/>
    </source>
</evidence>
<dbReference type="InterPro" id="IPR027477">
    <property type="entry name" value="Succ_DH/fumarate_Rdtase_cat_sf"/>
</dbReference>
<dbReference type="Gene3D" id="3.50.50.60">
    <property type="entry name" value="FAD/NAD(P)-binding domain"/>
    <property type="match status" value="1"/>
</dbReference>
<dbReference type="SUPFAM" id="SSF51905">
    <property type="entry name" value="FAD/NAD(P)-binding domain"/>
    <property type="match status" value="1"/>
</dbReference>
<dbReference type="InterPro" id="IPR010960">
    <property type="entry name" value="Flavocytochrome_c"/>
</dbReference>
<sequence>MSKILSSIPGNMSKSIAKYDTIVIGSGLAGLTTTYQLSKAGQKVALLEKSEKLGGNSIKASSGINGVPTKYQKQPSTDSIESFVQDTLKTGKNLNDKKMVDILTKNSRDAIYWLNDEINVDLSNVVLLGGHSHARTHKGDKLPPGFAIVSALTKKLDGFQAENPDQLTILKSSTLTKILTEGNKVKGIEFTDSEKQPQEMYADNVVLATGGFSADFDSPTSLLQKYRPDLLGFPSSNGAQTTGDGQKIAERDVNAELIHMDKVQVHPTGFMKVSNPNENWKFLCGELMRGIGGILLSPVTGWRFVDELQPRDVVTDAVLKHSQIGQNNEIGLKSDNGDGYGSVIVISGNDYQKATTHIEFYKSQGLLQEGSIEDLYYLLIKLNPKLPLTLDQLKDKFSGCDAIIEGTQQDSLGRTKFGGRFGDLKKLYFGVTTPVVHFTMGGIKVNPSNAKVVTKSGDTISNLFAIGEVSAGVHGNNRLGGSSLLECVVFGRFVSENILSGKN</sequence>
<dbReference type="InterPro" id="IPR003953">
    <property type="entry name" value="FAD-dep_OxRdtase_2_FAD-bd"/>
</dbReference>
<evidence type="ECO:0000256" key="1">
    <source>
        <dbReference type="ARBA" id="ARBA00022630"/>
    </source>
</evidence>
<comment type="similarity">
    <text evidence="4">Belongs to the FAD-dependent oxidoreductase 2 family. FRD/SDH subfamily.</text>
</comment>
<name>A0A8H6BUA6_CANAX</name>
<feature type="domain" description="FAD-dependent oxidoreductase 2 FAD-binding" evidence="5">
    <location>
        <begin position="20"/>
        <end position="484"/>
    </location>
</feature>
<evidence type="ECO:0000256" key="3">
    <source>
        <dbReference type="ARBA" id="ARBA00023002"/>
    </source>
</evidence>
<evidence type="ECO:0000313" key="7">
    <source>
        <dbReference type="Proteomes" id="UP000536275"/>
    </source>
</evidence>
<proteinExistence type="inferred from homology"/>
<gene>
    <name evidence="6" type="ORF">FOB64_005160</name>
</gene>